<keyword evidence="8" id="KW-1185">Reference proteome</keyword>
<keyword evidence="3" id="KW-0378">Hydrolase</keyword>
<sequence length="302" mass="33233">MTAADRRPLPPAYRTEPRHLGYRGTELDRPFAGYMATATSPVQPHVPDVLAAGPSPARLAYDVDEASARLSRPGYDPLETGWAELPGGVLFVSTLTDMPGVTASMWDWWFGWHSTDTARYKLWHPDAHQFTTIGEDRSGDRTLTDRQRYIGNVSYVDEYIGADLHRLAIRFVDPSSLGLADRVGTTHICARVTLSDLPVAIGWLVHQVRPTDSGSEMRSRFFLRHFELMALSARSLAPGVRGRALSALPGPVRAGVNRVLPVVGSRLTPSTLCHDMVEHCAAEMNHLASFLPSLHAEFGDVP</sequence>
<dbReference type="EMBL" id="LAIR01000002">
    <property type="protein sequence ID" value="KNX39544.1"/>
    <property type="molecule type" value="Genomic_DNA"/>
</dbReference>
<dbReference type="AlphaFoldDB" id="A0A0L6CP59"/>
<comment type="similarity">
    <text evidence="5">Belongs to the DAPG/phloretin hydrolase family.</text>
</comment>
<evidence type="ECO:0000313" key="7">
    <source>
        <dbReference type="EMBL" id="KNX39544.1"/>
    </source>
</evidence>
<reference evidence="8" key="1">
    <citation type="submission" date="2015-03" db="EMBL/GenBank/DDBJ databases">
        <title>Luteipulveratus halotolerans sp. nov., a novel actinobacterium (Dermacoccaceae) from Sarawak, Malaysia.</title>
        <authorList>
            <person name="Juboi H."/>
            <person name="Basik A."/>
            <person name="Shamsul S.S."/>
            <person name="Arnold P."/>
            <person name="Schmitt E.K."/>
            <person name="Sanglier J.-J."/>
            <person name="Yeo T."/>
        </authorList>
    </citation>
    <scope>NUCLEOTIDE SEQUENCE [LARGE SCALE GENOMIC DNA]</scope>
    <source>
        <strain evidence="8">C296001</strain>
    </source>
</reference>
<proteinExistence type="inferred from homology"/>
<dbReference type="GO" id="GO:0046872">
    <property type="term" value="F:metal ion binding"/>
    <property type="evidence" value="ECO:0007669"/>
    <property type="project" value="UniProtKB-KW"/>
</dbReference>
<evidence type="ECO:0000313" key="8">
    <source>
        <dbReference type="Proteomes" id="UP000037397"/>
    </source>
</evidence>
<feature type="domain" description="DAPG hydrolase PhiG" evidence="6">
    <location>
        <begin position="68"/>
        <end position="295"/>
    </location>
</feature>
<protein>
    <recommendedName>
        <fullName evidence="6">DAPG hydrolase PhiG domain-containing protein</fullName>
    </recommendedName>
</protein>
<evidence type="ECO:0000259" key="6">
    <source>
        <dbReference type="Pfam" id="PF18089"/>
    </source>
</evidence>
<evidence type="ECO:0000256" key="4">
    <source>
        <dbReference type="ARBA" id="ARBA00022833"/>
    </source>
</evidence>
<comment type="cofactor">
    <cofactor evidence="1">
        <name>Zn(2+)</name>
        <dbReference type="ChEBI" id="CHEBI:29105"/>
    </cofactor>
</comment>
<dbReference type="Pfam" id="PF18089">
    <property type="entry name" value="DAPG_hydrolase"/>
    <property type="match status" value="1"/>
</dbReference>
<gene>
    <name evidence="7" type="ORF">VV01_16655</name>
</gene>
<dbReference type="InterPro" id="IPR041526">
    <property type="entry name" value="DAPG_hydrolase"/>
</dbReference>
<dbReference type="Proteomes" id="UP000037397">
    <property type="component" value="Unassembled WGS sequence"/>
</dbReference>
<evidence type="ECO:0000256" key="3">
    <source>
        <dbReference type="ARBA" id="ARBA00022801"/>
    </source>
</evidence>
<accession>A0A0L6CP59</accession>
<dbReference type="GO" id="GO:0016787">
    <property type="term" value="F:hydrolase activity"/>
    <property type="evidence" value="ECO:0007669"/>
    <property type="project" value="UniProtKB-KW"/>
</dbReference>
<keyword evidence="2" id="KW-0479">Metal-binding</keyword>
<keyword evidence="4" id="KW-0862">Zinc</keyword>
<evidence type="ECO:0000256" key="5">
    <source>
        <dbReference type="ARBA" id="ARBA00023459"/>
    </source>
</evidence>
<name>A0A0L6CP59_9MICO</name>
<organism evidence="7 8">
    <name type="scientific">Luteipulveratus halotolerans</name>
    <dbReference type="NCBI Taxonomy" id="1631356"/>
    <lineage>
        <taxon>Bacteria</taxon>
        <taxon>Bacillati</taxon>
        <taxon>Actinomycetota</taxon>
        <taxon>Actinomycetes</taxon>
        <taxon>Micrococcales</taxon>
        <taxon>Dermacoccaceae</taxon>
        <taxon>Luteipulveratus</taxon>
    </lineage>
</organism>
<evidence type="ECO:0000256" key="2">
    <source>
        <dbReference type="ARBA" id="ARBA00022723"/>
    </source>
</evidence>
<comment type="caution">
    <text evidence="7">The sequence shown here is derived from an EMBL/GenBank/DDBJ whole genome shotgun (WGS) entry which is preliminary data.</text>
</comment>
<evidence type="ECO:0000256" key="1">
    <source>
        <dbReference type="ARBA" id="ARBA00001947"/>
    </source>
</evidence>